<organism evidence="1 2">
    <name type="scientific">Necator americanus</name>
    <name type="common">Human hookworm</name>
    <dbReference type="NCBI Taxonomy" id="51031"/>
    <lineage>
        <taxon>Eukaryota</taxon>
        <taxon>Metazoa</taxon>
        <taxon>Ecdysozoa</taxon>
        <taxon>Nematoda</taxon>
        <taxon>Chromadorea</taxon>
        <taxon>Rhabditida</taxon>
        <taxon>Rhabditina</taxon>
        <taxon>Rhabditomorpha</taxon>
        <taxon>Strongyloidea</taxon>
        <taxon>Ancylostomatidae</taxon>
        <taxon>Bunostominae</taxon>
        <taxon>Necator</taxon>
    </lineage>
</organism>
<sequence>MCSLFAVRYKEEIIQLWRNLWKGIKLCEKLPFMTDLQIENFNNGDETKRHIRSLQKPSVIVTLGIGHDTAAEEALVKNLPEGSKFYGADPMHEVNEELYKKFGSYFPFAVGAKSEVSTANVLINGNYIDHLNNQ</sequence>
<reference evidence="1 2" key="1">
    <citation type="submission" date="2023-08" db="EMBL/GenBank/DDBJ databases">
        <title>A Necator americanus chromosomal reference genome.</title>
        <authorList>
            <person name="Ilik V."/>
            <person name="Petrzelkova K.J."/>
            <person name="Pardy F."/>
            <person name="Fuh T."/>
            <person name="Niatou-Singa F.S."/>
            <person name="Gouil Q."/>
            <person name="Baker L."/>
            <person name="Ritchie M.E."/>
            <person name="Jex A.R."/>
            <person name="Gazzola D."/>
            <person name="Li H."/>
            <person name="Toshio Fujiwara R."/>
            <person name="Zhan B."/>
            <person name="Aroian R.V."/>
            <person name="Pafco B."/>
            <person name="Schwarz E.M."/>
        </authorList>
    </citation>
    <scope>NUCLEOTIDE SEQUENCE [LARGE SCALE GENOMIC DNA]</scope>
    <source>
        <strain evidence="1 2">Aroian</strain>
        <tissue evidence="1">Whole animal</tissue>
    </source>
</reference>
<dbReference type="Proteomes" id="UP001303046">
    <property type="component" value="Unassembled WGS sequence"/>
</dbReference>
<dbReference type="EMBL" id="JAVFWL010000004">
    <property type="protein sequence ID" value="KAK6751874.1"/>
    <property type="molecule type" value="Genomic_DNA"/>
</dbReference>
<evidence type="ECO:0000313" key="2">
    <source>
        <dbReference type="Proteomes" id="UP001303046"/>
    </source>
</evidence>
<dbReference type="PANTHER" id="PTHR22989:SF5">
    <property type="entry name" value="METHYLTRANSFERASE FKBM DOMAIN-CONTAINING PROTEIN"/>
    <property type="match status" value="1"/>
</dbReference>
<keyword evidence="2" id="KW-1185">Reference proteome</keyword>
<comment type="caution">
    <text evidence="1">The sequence shown here is derived from an EMBL/GenBank/DDBJ whole genome shotgun (WGS) entry which is preliminary data.</text>
</comment>
<gene>
    <name evidence="1" type="primary">Necator_chrIV.g16647</name>
    <name evidence="1" type="ORF">RB195_003350</name>
</gene>
<evidence type="ECO:0008006" key="3">
    <source>
        <dbReference type="Google" id="ProtNLM"/>
    </source>
</evidence>
<dbReference type="PANTHER" id="PTHR22989">
    <property type="entry name" value="UNCHARACTERIZED DUF13 C.ELEGANS"/>
    <property type="match status" value="1"/>
</dbReference>
<proteinExistence type="predicted"/>
<name>A0ABR1DN80_NECAM</name>
<accession>A0ABR1DN80</accession>
<protein>
    <recommendedName>
        <fullName evidence="3">Methyltransferase FkbM domain-containing protein</fullName>
    </recommendedName>
</protein>
<evidence type="ECO:0000313" key="1">
    <source>
        <dbReference type="EMBL" id="KAK6751874.1"/>
    </source>
</evidence>